<dbReference type="Proteomes" id="UP000887569">
    <property type="component" value="Unplaced"/>
</dbReference>
<keyword evidence="3" id="KW-0732">Signal</keyword>
<evidence type="ECO:0000313" key="5">
    <source>
        <dbReference type="Proteomes" id="UP000887569"/>
    </source>
</evidence>
<feature type="compositionally biased region" description="Polar residues" evidence="1">
    <location>
        <begin position="128"/>
        <end position="137"/>
    </location>
</feature>
<feature type="compositionally biased region" description="Basic and acidic residues" evidence="1">
    <location>
        <begin position="483"/>
        <end position="496"/>
    </location>
</feature>
<sequence length="779" mass="84304">MLRRLALLLAISGVGLAIEGNYFATSTAVNATEEEATTTEASTRQKATPANIPEIKRAHQLGAVVQPSESEQPFREEPSSVKPKDVAEEFFAGEQRQFTNLTSKENMDTISMDDVNGESTNKAKDSESAQSAVSARNVSTSTPLIWEDTLPAEVTAVDPFATTVPSLLLSSTTLGTSTMQANVVTDETLLISHERTVDVIVTTVSPVSTLSTDGDLSTREEDLESFAPNELLASDKSHRFSLVTTKVEQRIALTTPLATTETVGIETSSIARIDISGDSDNKNDETIDEDLFVGDKSLFNQEQTMKALEKLTTMLNVTHERTQPSQPMLPDNFKVTESTHADRKGTESEVNLETRSTLIPASFSVGTPPTIIPVLVPKEPSPIDSEEGADAHGEGSVHSSILRPPDEAERGNSRLEQVSNKNSPTEFDSSDAIKKDDHHRVEEVGHIEPKPGSYGETQPMDKNEEETHGHHHDDAESVPEPTPKPEKELGIVRESSEGEEIGLGIRPVPIPTIPPKQEPRSSPRPEPEPASAIESTPSGGSGIVHSQHPHQPTHPADGDFKTPYSLRITSIDFTKDFMDPESGKSKKLRDQLIPDLEEMFGAIFTTSYQGVSIDSITKGSVIVDGHVYTSRKPDDIEQLATEFEQRVTAKGAQIGGNDVDIRSVSLNGFVSKNYVERIHEGYTSGSTPAYVIGGGITVGVVGILLVAFAVIAMNNRRANGTLKLKEESITMAETGRNPWNGTPSVNLMSYGNGHHQLQPNNGQSPMITTLTVNDDNTGR</sequence>
<evidence type="ECO:0000256" key="3">
    <source>
        <dbReference type="SAM" id="SignalP"/>
    </source>
</evidence>
<organism evidence="5 6">
    <name type="scientific">Parascaris univalens</name>
    <name type="common">Nematode worm</name>
    <dbReference type="NCBI Taxonomy" id="6257"/>
    <lineage>
        <taxon>Eukaryota</taxon>
        <taxon>Metazoa</taxon>
        <taxon>Ecdysozoa</taxon>
        <taxon>Nematoda</taxon>
        <taxon>Chromadorea</taxon>
        <taxon>Rhabditida</taxon>
        <taxon>Spirurina</taxon>
        <taxon>Ascaridomorpha</taxon>
        <taxon>Ascaridoidea</taxon>
        <taxon>Ascarididae</taxon>
        <taxon>Parascaris</taxon>
    </lineage>
</organism>
<accession>A0A915BD54</accession>
<feature type="compositionally biased region" description="Polar residues" evidence="1">
    <location>
        <begin position="414"/>
        <end position="427"/>
    </location>
</feature>
<feature type="region of interest" description="Disordered" evidence="1">
    <location>
        <begin position="372"/>
        <end position="563"/>
    </location>
</feature>
<evidence type="ECO:0000256" key="1">
    <source>
        <dbReference type="SAM" id="MobiDB-lite"/>
    </source>
</evidence>
<feature type="region of interest" description="Disordered" evidence="1">
    <location>
        <begin position="64"/>
        <end position="83"/>
    </location>
</feature>
<feature type="transmembrane region" description="Helical" evidence="2">
    <location>
        <begin position="689"/>
        <end position="713"/>
    </location>
</feature>
<feature type="compositionally biased region" description="Basic and acidic residues" evidence="1">
    <location>
        <begin position="404"/>
        <end position="413"/>
    </location>
</feature>
<feature type="region of interest" description="Disordered" evidence="1">
    <location>
        <begin position="93"/>
        <end position="137"/>
    </location>
</feature>
<dbReference type="SUPFAM" id="SSF82671">
    <property type="entry name" value="SEA domain"/>
    <property type="match status" value="1"/>
</dbReference>
<evidence type="ECO:0000259" key="4">
    <source>
        <dbReference type="PROSITE" id="PS50024"/>
    </source>
</evidence>
<dbReference type="WBParaSite" id="PgR035X_g026_t01">
    <property type="protein sequence ID" value="PgR035X_g026_t01"/>
    <property type="gene ID" value="PgR035X_g026"/>
</dbReference>
<proteinExistence type="predicted"/>
<feature type="compositionally biased region" description="Low complexity" evidence="1">
    <location>
        <begin position="529"/>
        <end position="538"/>
    </location>
</feature>
<feature type="compositionally biased region" description="Basic and acidic residues" evidence="1">
    <location>
        <begin position="517"/>
        <end position="527"/>
    </location>
</feature>
<dbReference type="InterPro" id="IPR000082">
    <property type="entry name" value="SEA_dom"/>
</dbReference>
<dbReference type="Pfam" id="PF01390">
    <property type="entry name" value="SEA"/>
    <property type="match status" value="1"/>
</dbReference>
<name>A0A915BD54_PARUN</name>
<keyword evidence="2" id="KW-0812">Transmembrane</keyword>
<evidence type="ECO:0000256" key="2">
    <source>
        <dbReference type="SAM" id="Phobius"/>
    </source>
</evidence>
<protein>
    <submittedName>
        <fullName evidence="6">SEA domain-containing protein</fullName>
    </submittedName>
</protein>
<feature type="compositionally biased region" description="Basic and acidic residues" evidence="1">
    <location>
        <begin position="459"/>
        <end position="475"/>
    </location>
</feature>
<keyword evidence="2" id="KW-1133">Transmembrane helix</keyword>
<feature type="domain" description="SEA" evidence="4">
    <location>
        <begin position="558"/>
        <end position="671"/>
    </location>
</feature>
<dbReference type="PROSITE" id="PS50024">
    <property type="entry name" value="SEA"/>
    <property type="match status" value="1"/>
</dbReference>
<keyword evidence="5" id="KW-1185">Reference proteome</keyword>
<keyword evidence="2" id="KW-0472">Membrane</keyword>
<feature type="compositionally biased region" description="Basic and acidic residues" evidence="1">
    <location>
        <begin position="72"/>
        <end position="83"/>
    </location>
</feature>
<reference evidence="6" key="1">
    <citation type="submission" date="2022-11" db="UniProtKB">
        <authorList>
            <consortium name="WormBaseParasite"/>
        </authorList>
    </citation>
    <scope>IDENTIFICATION</scope>
</reference>
<dbReference type="AlphaFoldDB" id="A0A915BD54"/>
<dbReference type="InterPro" id="IPR036364">
    <property type="entry name" value="SEA_dom_sf"/>
</dbReference>
<evidence type="ECO:0000313" key="6">
    <source>
        <dbReference type="WBParaSite" id="PgR035X_g026_t01"/>
    </source>
</evidence>
<feature type="chain" id="PRO_5037620491" evidence="3">
    <location>
        <begin position="18"/>
        <end position="779"/>
    </location>
</feature>
<feature type="signal peptide" evidence="3">
    <location>
        <begin position="1"/>
        <end position="17"/>
    </location>
</feature>
<feature type="compositionally biased region" description="Basic and acidic residues" evidence="1">
    <location>
        <begin position="431"/>
        <end position="449"/>
    </location>
</feature>